<dbReference type="GO" id="GO:0006612">
    <property type="term" value="P:protein targeting to membrane"/>
    <property type="evidence" value="ECO:0007669"/>
    <property type="project" value="TreeGrafter"/>
</dbReference>
<accession>A0AAE1BX71</accession>
<keyword evidence="3 7" id="KW-0813">Transport</keyword>
<gene>
    <name evidence="10" type="ORF">Pcinc_036835</name>
</gene>
<dbReference type="AlphaFoldDB" id="A0AAE1BX71"/>
<keyword evidence="4" id="KW-0967">Endosome</keyword>
<evidence type="ECO:0000313" key="11">
    <source>
        <dbReference type="Proteomes" id="UP001286313"/>
    </source>
</evidence>
<evidence type="ECO:0000256" key="5">
    <source>
        <dbReference type="ARBA" id="ARBA00022927"/>
    </source>
</evidence>
<evidence type="ECO:0000313" key="10">
    <source>
        <dbReference type="EMBL" id="KAK3856884.1"/>
    </source>
</evidence>
<protein>
    <recommendedName>
        <fullName evidence="9">VPS37 C-terminal domain-containing protein</fullName>
    </recommendedName>
</protein>
<evidence type="ECO:0000256" key="2">
    <source>
        <dbReference type="ARBA" id="ARBA00007617"/>
    </source>
</evidence>
<keyword evidence="5 7" id="KW-0653">Protein transport</keyword>
<name>A0AAE1BX71_PETCI</name>
<proteinExistence type="inferred from homology"/>
<comment type="subcellular location">
    <subcellularLocation>
        <location evidence="1">Late endosome membrane</location>
        <topology evidence="1">Peripheral membrane protein</topology>
    </subcellularLocation>
</comment>
<comment type="function">
    <text evidence="6">Component of the ESCRT-I complex, a regulator of vesicular trafficking process. Required for the sorting of endocytic ubiquitinated cargos into multivesicular bodies. May be involved in cell growth and differentiation.</text>
</comment>
<comment type="similarity">
    <text evidence="2">Belongs to the VPS37 family.</text>
</comment>
<dbReference type="PANTHER" id="PTHR13678:SF2">
    <property type="entry name" value="VACUOLAR PROTEIN SORTING-ASSOCIATED PROTEIN 37A"/>
    <property type="match status" value="1"/>
</dbReference>
<evidence type="ECO:0000256" key="8">
    <source>
        <dbReference type="SAM" id="MobiDB-lite"/>
    </source>
</evidence>
<evidence type="ECO:0000256" key="4">
    <source>
        <dbReference type="ARBA" id="ARBA00022753"/>
    </source>
</evidence>
<feature type="domain" description="VPS37 C-terminal" evidence="9">
    <location>
        <begin position="218"/>
        <end position="305"/>
    </location>
</feature>
<evidence type="ECO:0000256" key="3">
    <source>
        <dbReference type="ARBA" id="ARBA00022448"/>
    </source>
</evidence>
<dbReference type="EMBL" id="JAWQEG010005763">
    <property type="protein sequence ID" value="KAK3856884.1"/>
    <property type="molecule type" value="Genomic_DNA"/>
</dbReference>
<evidence type="ECO:0000256" key="6">
    <source>
        <dbReference type="ARBA" id="ARBA00025010"/>
    </source>
</evidence>
<dbReference type="GO" id="GO:0031902">
    <property type="term" value="C:late endosome membrane"/>
    <property type="evidence" value="ECO:0007669"/>
    <property type="project" value="UniProtKB-SubCell"/>
</dbReference>
<comment type="caution">
    <text evidence="10">The sequence shown here is derived from an EMBL/GenBank/DDBJ whole genome shotgun (WGS) entry which is preliminary data.</text>
</comment>
<evidence type="ECO:0000259" key="9">
    <source>
        <dbReference type="PROSITE" id="PS51314"/>
    </source>
</evidence>
<dbReference type="Pfam" id="PF07200">
    <property type="entry name" value="Mod_r"/>
    <property type="match status" value="1"/>
</dbReference>
<dbReference type="GO" id="GO:0006623">
    <property type="term" value="P:protein targeting to vacuole"/>
    <property type="evidence" value="ECO:0007669"/>
    <property type="project" value="TreeGrafter"/>
</dbReference>
<evidence type="ECO:0000256" key="7">
    <source>
        <dbReference type="PROSITE-ProRule" id="PRU00646"/>
    </source>
</evidence>
<reference evidence="10" key="1">
    <citation type="submission" date="2023-10" db="EMBL/GenBank/DDBJ databases">
        <title>Genome assemblies of two species of porcelain crab, Petrolisthes cinctipes and Petrolisthes manimaculis (Anomura: Porcellanidae).</title>
        <authorList>
            <person name="Angst P."/>
        </authorList>
    </citation>
    <scope>NUCLEOTIDE SEQUENCE</scope>
    <source>
        <strain evidence="10">PB745_01</strain>
        <tissue evidence="10">Gill</tissue>
    </source>
</reference>
<dbReference type="SUPFAM" id="SSF140111">
    <property type="entry name" value="Endosomal sorting complex assembly domain"/>
    <property type="match status" value="1"/>
</dbReference>
<organism evidence="10 11">
    <name type="scientific">Petrolisthes cinctipes</name>
    <name type="common">Flat porcelain crab</name>
    <dbReference type="NCBI Taxonomy" id="88211"/>
    <lineage>
        <taxon>Eukaryota</taxon>
        <taxon>Metazoa</taxon>
        <taxon>Ecdysozoa</taxon>
        <taxon>Arthropoda</taxon>
        <taxon>Crustacea</taxon>
        <taxon>Multicrustacea</taxon>
        <taxon>Malacostraca</taxon>
        <taxon>Eumalacostraca</taxon>
        <taxon>Eucarida</taxon>
        <taxon>Decapoda</taxon>
        <taxon>Pleocyemata</taxon>
        <taxon>Anomura</taxon>
        <taxon>Galatheoidea</taxon>
        <taxon>Porcellanidae</taxon>
        <taxon>Petrolisthes</taxon>
    </lineage>
</organism>
<dbReference type="PROSITE" id="PS51314">
    <property type="entry name" value="VPS37_C"/>
    <property type="match status" value="1"/>
</dbReference>
<keyword evidence="11" id="KW-1185">Reference proteome</keyword>
<dbReference type="InterPro" id="IPR009851">
    <property type="entry name" value="Mod_r"/>
</dbReference>
<dbReference type="Proteomes" id="UP001286313">
    <property type="component" value="Unassembled WGS sequence"/>
</dbReference>
<feature type="region of interest" description="Disordered" evidence="8">
    <location>
        <begin position="1"/>
        <end position="46"/>
    </location>
</feature>
<feature type="compositionally biased region" description="Basic and acidic residues" evidence="8">
    <location>
        <begin position="29"/>
        <end position="43"/>
    </location>
</feature>
<dbReference type="GO" id="GO:0043162">
    <property type="term" value="P:ubiquitin-dependent protein catabolic process via the multivesicular body sorting pathway"/>
    <property type="evidence" value="ECO:0007669"/>
    <property type="project" value="TreeGrafter"/>
</dbReference>
<evidence type="ECO:0000256" key="1">
    <source>
        <dbReference type="ARBA" id="ARBA00004633"/>
    </source>
</evidence>
<dbReference type="PANTHER" id="PTHR13678">
    <property type="entry name" value="VACUOLAR PROTEIN SORTING-ASSOCIATED PROTEIN 37"/>
    <property type="match status" value="1"/>
</dbReference>
<sequence>MDGWQGEGAGQEDKGDQGEGELTHNLTHNIEHTGEGDGSRGMENKQSNQFCGECVSLPFQETPHSPNIPAPQSTRLYHKVSGHGFLQIPSRMLSSNSTLPHSGKPGKGFVWCTQNIAVMDTSLGSPHTTFPGPLTTTGGPLAEVSSLSRSELEDLLECEDKMAALVASMPPLATIRAQCDSLVAQNEALAKATLERSDEYERSRDAAIRKVEELNNLRQSFTDLTLAQTKASELLAPACIQESLVVAAMQSEEESEEIADQFLRKELGVEAFLSAYLEKRIETHLRKFKGERLGAQLDELHRAGF</sequence>
<dbReference type="GO" id="GO:0000813">
    <property type="term" value="C:ESCRT I complex"/>
    <property type="evidence" value="ECO:0007669"/>
    <property type="project" value="TreeGrafter"/>
</dbReference>
<dbReference type="InterPro" id="IPR037202">
    <property type="entry name" value="ESCRT_assembly_dom"/>
</dbReference>